<dbReference type="AlphaFoldDB" id="A0A822YS65"/>
<dbReference type="EMBL" id="DUZY01000003">
    <property type="protein sequence ID" value="DAD32058.1"/>
    <property type="molecule type" value="Genomic_DNA"/>
</dbReference>
<dbReference type="PANTHER" id="PTHR47933">
    <property type="entry name" value="PENTATRICOPEPTIDE REPEAT-CONTAINING PROTEIN 1, MITOCHONDRIAL"/>
    <property type="match status" value="1"/>
</dbReference>
<dbReference type="InterPro" id="IPR051240">
    <property type="entry name" value="Mito_RNA-Proc/Resp"/>
</dbReference>
<feature type="compositionally biased region" description="Basic and acidic residues" evidence="2">
    <location>
        <begin position="1"/>
        <end position="21"/>
    </location>
</feature>
<dbReference type="PANTHER" id="PTHR47933:SF14">
    <property type="entry name" value="PENTATRICOPEPTIDE REPEAT (PPR) SUPERFAMILY PROTEIN"/>
    <property type="match status" value="1"/>
</dbReference>
<gene>
    <name evidence="3" type="ORF">HUJ06_010910</name>
</gene>
<protein>
    <submittedName>
        <fullName evidence="3">Uncharacterized protein</fullName>
    </submittedName>
</protein>
<dbReference type="InterPro" id="IPR011990">
    <property type="entry name" value="TPR-like_helical_dom_sf"/>
</dbReference>
<proteinExistence type="predicted"/>
<accession>A0A822YS65</accession>
<dbReference type="Pfam" id="PF13812">
    <property type="entry name" value="PPR_3"/>
    <property type="match status" value="1"/>
</dbReference>
<comment type="caution">
    <text evidence="3">The sequence shown here is derived from an EMBL/GenBank/DDBJ whole genome shotgun (WGS) entry which is preliminary data.</text>
</comment>
<dbReference type="Gene3D" id="1.25.40.10">
    <property type="entry name" value="Tetratricopeptide repeat domain"/>
    <property type="match status" value="2"/>
</dbReference>
<evidence type="ECO:0000313" key="3">
    <source>
        <dbReference type="EMBL" id="DAD32058.1"/>
    </source>
</evidence>
<organism evidence="3 4">
    <name type="scientific">Nelumbo nucifera</name>
    <name type="common">Sacred lotus</name>
    <dbReference type="NCBI Taxonomy" id="4432"/>
    <lineage>
        <taxon>Eukaryota</taxon>
        <taxon>Viridiplantae</taxon>
        <taxon>Streptophyta</taxon>
        <taxon>Embryophyta</taxon>
        <taxon>Tracheophyta</taxon>
        <taxon>Spermatophyta</taxon>
        <taxon>Magnoliopsida</taxon>
        <taxon>Proteales</taxon>
        <taxon>Nelumbonaceae</taxon>
        <taxon>Nelumbo</taxon>
    </lineage>
</organism>
<keyword evidence="4" id="KW-1185">Reference proteome</keyword>
<feature type="region of interest" description="Disordered" evidence="2">
    <location>
        <begin position="1"/>
        <end position="27"/>
    </location>
</feature>
<keyword evidence="1" id="KW-0677">Repeat</keyword>
<evidence type="ECO:0000256" key="2">
    <source>
        <dbReference type="SAM" id="MobiDB-lite"/>
    </source>
</evidence>
<name>A0A822YS65_NELNU</name>
<sequence>MDRNKKRSSRDDDSSKPEQNKKRQIFLPMRTLLSDEVLSSKSRTSVRPTRLLQPLRRSSKRQELGLRRGDVEEVLKLSYGYPSTAVKFFRWSGWQLNDKHSPYAWNLVVDLAALFSDICFCFSSYVVADRFEEAIMTFEVMDQYGVARDIIALNSLLSAIMQRGKTMKAKEFLDIAKDKIRPDADTYAILLEGWENENNVACARQTFRLLNRSVRSASTLWEAMVERNGCKPDTHMYNLMITLHCYLNNYDNAFRYLALQ</sequence>
<dbReference type="InterPro" id="IPR002885">
    <property type="entry name" value="PPR_rpt"/>
</dbReference>
<dbReference type="Proteomes" id="UP000607653">
    <property type="component" value="Unassembled WGS sequence"/>
</dbReference>
<reference evidence="3 4" key="1">
    <citation type="journal article" date="2020" name="Mol. Biol. Evol.">
        <title>Distinct Expression and Methylation Patterns for Genes with Different Fates following a Single Whole-Genome Duplication in Flowering Plants.</title>
        <authorList>
            <person name="Shi T."/>
            <person name="Rahmani R.S."/>
            <person name="Gugger P.F."/>
            <person name="Wang M."/>
            <person name="Li H."/>
            <person name="Zhang Y."/>
            <person name="Li Z."/>
            <person name="Wang Q."/>
            <person name="Van de Peer Y."/>
            <person name="Marchal K."/>
            <person name="Chen J."/>
        </authorList>
    </citation>
    <scope>NUCLEOTIDE SEQUENCE [LARGE SCALE GENOMIC DNA]</scope>
    <source>
        <tissue evidence="3">Leaf</tissue>
    </source>
</reference>
<evidence type="ECO:0000313" key="4">
    <source>
        <dbReference type="Proteomes" id="UP000607653"/>
    </source>
</evidence>
<evidence type="ECO:0000256" key="1">
    <source>
        <dbReference type="ARBA" id="ARBA00022737"/>
    </source>
</evidence>